<feature type="chain" id="PRO_5046818377" description="RNA-directed DNA polymerase" evidence="2">
    <location>
        <begin position="30"/>
        <end position="142"/>
    </location>
</feature>
<evidence type="ECO:0000313" key="5">
    <source>
        <dbReference type="Proteomes" id="UP001159363"/>
    </source>
</evidence>
<dbReference type="EC" id="2.7.7.49" evidence="1"/>
<dbReference type="Proteomes" id="UP001159363">
    <property type="component" value="Chromosome 2"/>
</dbReference>
<name>A0ABQ9I6U6_9NEOP</name>
<dbReference type="Pfam" id="PF17921">
    <property type="entry name" value="Integrase_H2C2"/>
    <property type="match status" value="1"/>
</dbReference>
<organism evidence="4 5">
    <name type="scientific">Dryococelus australis</name>
    <dbReference type="NCBI Taxonomy" id="614101"/>
    <lineage>
        <taxon>Eukaryota</taxon>
        <taxon>Metazoa</taxon>
        <taxon>Ecdysozoa</taxon>
        <taxon>Arthropoda</taxon>
        <taxon>Hexapoda</taxon>
        <taxon>Insecta</taxon>
        <taxon>Pterygota</taxon>
        <taxon>Neoptera</taxon>
        <taxon>Polyneoptera</taxon>
        <taxon>Phasmatodea</taxon>
        <taxon>Verophasmatodea</taxon>
        <taxon>Anareolatae</taxon>
        <taxon>Phasmatidae</taxon>
        <taxon>Eurycanthinae</taxon>
        <taxon>Dryococelus</taxon>
    </lineage>
</organism>
<evidence type="ECO:0000256" key="2">
    <source>
        <dbReference type="SAM" id="SignalP"/>
    </source>
</evidence>
<dbReference type="PANTHER" id="PTHR37984">
    <property type="entry name" value="PROTEIN CBG26694"/>
    <property type="match status" value="1"/>
</dbReference>
<gene>
    <name evidence="4" type="ORF">PR048_004947</name>
</gene>
<accession>A0ABQ9I6U6</accession>
<dbReference type="PANTHER" id="PTHR37984:SF15">
    <property type="entry name" value="INTEGRASE CATALYTIC DOMAIN-CONTAINING PROTEIN"/>
    <property type="match status" value="1"/>
</dbReference>
<evidence type="ECO:0000259" key="3">
    <source>
        <dbReference type="Pfam" id="PF17921"/>
    </source>
</evidence>
<comment type="caution">
    <text evidence="4">The sequence shown here is derived from an EMBL/GenBank/DDBJ whole genome shotgun (WGS) entry which is preliminary data.</text>
</comment>
<keyword evidence="5" id="KW-1185">Reference proteome</keyword>
<dbReference type="InterPro" id="IPR041588">
    <property type="entry name" value="Integrase_H2C2"/>
</dbReference>
<dbReference type="Gene3D" id="1.10.340.70">
    <property type="match status" value="1"/>
</dbReference>
<reference evidence="4 5" key="1">
    <citation type="submission" date="2023-02" db="EMBL/GenBank/DDBJ databases">
        <title>LHISI_Scaffold_Assembly.</title>
        <authorList>
            <person name="Stuart O.P."/>
            <person name="Cleave R."/>
            <person name="Magrath M.J.L."/>
            <person name="Mikheyev A.S."/>
        </authorList>
    </citation>
    <scope>NUCLEOTIDE SEQUENCE [LARGE SCALE GENOMIC DNA]</scope>
    <source>
        <strain evidence="4">Daus_M_001</strain>
        <tissue evidence="4">Leg muscle</tissue>
    </source>
</reference>
<feature type="domain" description="Integrase zinc-binding" evidence="3">
    <location>
        <begin position="80"/>
        <end position="116"/>
    </location>
</feature>
<keyword evidence="2" id="KW-0732">Signal</keyword>
<evidence type="ECO:0000256" key="1">
    <source>
        <dbReference type="ARBA" id="ARBA00012493"/>
    </source>
</evidence>
<sequence length="142" mass="16987">MITQIMRSLWTRFPMLMVLVMRITEKSGCQNFSLISMNGNERDKECEKIKNQGLSFSLINLRERKFIFHKRQVLQGVHIWARRKTKSLIKREFFWPDMNHKIDKFVKECRECQLAKQLLNNKIGTYSVALPSRPWTLLQLDN</sequence>
<dbReference type="InterPro" id="IPR050951">
    <property type="entry name" value="Retrovirus_Pol_polyprotein"/>
</dbReference>
<dbReference type="EMBL" id="JARBHB010000002">
    <property type="protein sequence ID" value="KAJ8892367.1"/>
    <property type="molecule type" value="Genomic_DNA"/>
</dbReference>
<proteinExistence type="predicted"/>
<feature type="signal peptide" evidence="2">
    <location>
        <begin position="1"/>
        <end position="29"/>
    </location>
</feature>
<evidence type="ECO:0000313" key="4">
    <source>
        <dbReference type="EMBL" id="KAJ8892367.1"/>
    </source>
</evidence>
<protein>
    <recommendedName>
        <fullName evidence="1">RNA-directed DNA polymerase</fullName>
        <ecNumber evidence="1">2.7.7.49</ecNumber>
    </recommendedName>
</protein>